<proteinExistence type="predicted"/>
<evidence type="ECO:0000313" key="2">
    <source>
        <dbReference type="Proteomes" id="UP000634043"/>
    </source>
</evidence>
<dbReference type="Proteomes" id="UP000634043">
    <property type="component" value="Unassembled WGS sequence"/>
</dbReference>
<name>A0ABQ1W5G4_9BACT</name>
<organism evidence="1 2">
    <name type="scientific">Pontibacter amylolyticus</name>
    <dbReference type="NCBI Taxonomy" id="1424080"/>
    <lineage>
        <taxon>Bacteria</taxon>
        <taxon>Pseudomonadati</taxon>
        <taxon>Bacteroidota</taxon>
        <taxon>Cytophagia</taxon>
        <taxon>Cytophagales</taxon>
        <taxon>Hymenobacteraceae</taxon>
        <taxon>Pontibacter</taxon>
    </lineage>
</organism>
<accession>A0ABQ1W5G4</accession>
<dbReference type="EMBL" id="BMFP01000003">
    <property type="protein sequence ID" value="GGG14518.1"/>
    <property type="molecule type" value="Genomic_DNA"/>
</dbReference>
<gene>
    <name evidence="1" type="ORF">GCM10011323_18670</name>
</gene>
<protein>
    <submittedName>
        <fullName evidence="1">Uncharacterized protein</fullName>
    </submittedName>
</protein>
<comment type="caution">
    <text evidence="1">The sequence shown here is derived from an EMBL/GenBank/DDBJ whole genome shotgun (WGS) entry which is preliminary data.</text>
</comment>
<evidence type="ECO:0000313" key="1">
    <source>
        <dbReference type="EMBL" id="GGG14518.1"/>
    </source>
</evidence>
<keyword evidence="2" id="KW-1185">Reference proteome</keyword>
<sequence length="57" mass="6333">MLRWAAVLPELLLKWEAVGERYTTPPVVDAMAVVCCEDLSDANQKEDKPASNNLVCE</sequence>
<reference evidence="2" key="1">
    <citation type="journal article" date="2019" name="Int. J. Syst. Evol. Microbiol.">
        <title>The Global Catalogue of Microorganisms (GCM) 10K type strain sequencing project: providing services to taxonomists for standard genome sequencing and annotation.</title>
        <authorList>
            <consortium name="The Broad Institute Genomics Platform"/>
            <consortium name="The Broad Institute Genome Sequencing Center for Infectious Disease"/>
            <person name="Wu L."/>
            <person name="Ma J."/>
        </authorList>
    </citation>
    <scope>NUCLEOTIDE SEQUENCE [LARGE SCALE GENOMIC DNA]</scope>
    <source>
        <strain evidence="2">CGMCC 1.12749</strain>
    </source>
</reference>